<evidence type="ECO:0000256" key="1">
    <source>
        <dbReference type="SAM" id="Phobius"/>
    </source>
</evidence>
<comment type="caution">
    <text evidence="2">The sequence shown here is derived from an EMBL/GenBank/DDBJ whole genome shotgun (WGS) entry which is preliminary data.</text>
</comment>
<dbReference type="AlphaFoldDB" id="A0A0K9GNZ6"/>
<dbReference type="STRING" id="1679170.AC625_01195"/>
<keyword evidence="1" id="KW-0472">Membrane</keyword>
<evidence type="ECO:0000313" key="3">
    <source>
        <dbReference type="Proteomes" id="UP000037146"/>
    </source>
</evidence>
<accession>A0A0K9GNZ6</accession>
<dbReference type="PATRIC" id="fig|1679170.3.peg.227"/>
<feature type="transmembrane region" description="Helical" evidence="1">
    <location>
        <begin position="159"/>
        <end position="182"/>
    </location>
</feature>
<evidence type="ECO:0000313" key="2">
    <source>
        <dbReference type="EMBL" id="KMY48316.1"/>
    </source>
</evidence>
<dbReference type="EMBL" id="LFZW01000001">
    <property type="protein sequence ID" value="KMY48316.1"/>
    <property type="molecule type" value="Genomic_DNA"/>
</dbReference>
<organism evidence="2 3">
    <name type="scientific">Peribacillus loiseleuriae</name>
    <dbReference type="NCBI Taxonomy" id="1679170"/>
    <lineage>
        <taxon>Bacteria</taxon>
        <taxon>Bacillati</taxon>
        <taxon>Bacillota</taxon>
        <taxon>Bacilli</taxon>
        <taxon>Bacillales</taxon>
        <taxon>Bacillaceae</taxon>
        <taxon>Peribacillus</taxon>
    </lineage>
</organism>
<dbReference type="OrthoDB" id="2455856at2"/>
<reference evidence="3" key="1">
    <citation type="submission" date="2015-07" db="EMBL/GenBank/DDBJ databases">
        <title>Genome sequencing project for genomic taxonomy and phylogenomics of Bacillus-like bacteria.</title>
        <authorList>
            <person name="Liu B."/>
            <person name="Wang J."/>
            <person name="Zhu Y."/>
            <person name="Liu G."/>
            <person name="Chen Q."/>
            <person name="Chen Z."/>
            <person name="Lan J."/>
            <person name="Che J."/>
            <person name="Ge C."/>
            <person name="Shi H."/>
            <person name="Pan Z."/>
            <person name="Liu X."/>
        </authorList>
    </citation>
    <scope>NUCLEOTIDE SEQUENCE [LARGE SCALE GENOMIC DNA]</scope>
    <source>
        <strain evidence="3">FJAT-27997</strain>
    </source>
</reference>
<gene>
    <name evidence="2" type="ORF">AC625_01195</name>
</gene>
<keyword evidence="1" id="KW-1133">Transmembrane helix</keyword>
<keyword evidence="3" id="KW-1185">Reference proteome</keyword>
<feature type="transmembrane region" description="Helical" evidence="1">
    <location>
        <begin position="35"/>
        <end position="55"/>
    </location>
</feature>
<sequence length="220" mass="24977">MTYQVQILKGLFQPRTNRYQLEQAEGITRFGTKLLLLYLCSAIIFLLGAYFGIGSESMSKEITKLGESEYEAGKLLVIAGKLVAGLLYPTFYVVLAAVVFWAVLDIPFKKVAVVQMIAFGLHLLEKAVYVPFLLQMDINQSANPFSLGVISQSIISNEYFIYFFGEISLFQVSIIGIIYFYLRELTEKNKYIPLIIICVFYLASWFVAAFLAYIDVRVFL</sequence>
<keyword evidence="1" id="KW-0812">Transmembrane</keyword>
<feature type="transmembrane region" description="Helical" evidence="1">
    <location>
        <begin position="194"/>
        <end position="214"/>
    </location>
</feature>
<evidence type="ECO:0008006" key="4">
    <source>
        <dbReference type="Google" id="ProtNLM"/>
    </source>
</evidence>
<protein>
    <recommendedName>
        <fullName evidence="4">Yip1 domain-containing protein</fullName>
    </recommendedName>
</protein>
<feature type="transmembrane region" description="Helical" evidence="1">
    <location>
        <begin position="111"/>
        <end position="134"/>
    </location>
</feature>
<dbReference type="Proteomes" id="UP000037146">
    <property type="component" value="Unassembled WGS sequence"/>
</dbReference>
<feature type="transmembrane region" description="Helical" evidence="1">
    <location>
        <begin position="75"/>
        <end position="104"/>
    </location>
</feature>
<name>A0A0K9GNZ6_9BACI</name>
<dbReference type="RefSeq" id="WP_049679635.1">
    <property type="nucleotide sequence ID" value="NZ_LFZW01000001.1"/>
</dbReference>
<proteinExistence type="predicted"/>